<dbReference type="GO" id="GO:0008757">
    <property type="term" value="F:S-adenosylmethionine-dependent methyltransferase activity"/>
    <property type="evidence" value="ECO:0007669"/>
    <property type="project" value="InterPro"/>
</dbReference>
<accession>A0A8S2IF16</accession>
<evidence type="ECO:0000313" key="4">
    <source>
        <dbReference type="Proteomes" id="UP000682733"/>
    </source>
</evidence>
<dbReference type="Proteomes" id="UP000682733">
    <property type="component" value="Unassembled WGS sequence"/>
</dbReference>
<dbReference type="EMBL" id="CAJNOK010005453">
    <property type="protein sequence ID" value="CAF0972864.1"/>
    <property type="molecule type" value="Genomic_DNA"/>
</dbReference>
<protein>
    <recommendedName>
        <fullName evidence="1">Methyltransferase type 11 domain-containing protein</fullName>
    </recommendedName>
</protein>
<dbReference type="EMBL" id="CAJOBA010005458">
    <property type="protein sequence ID" value="CAF3744130.1"/>
    <property type="molecule type" value="Genomic_DNA"/>
</dbReference>
<dbReference type="AlphaFoldDB" id="A0A8S2IF16"/>
<dbReference type="InterPro" id="IPR013216">
    <property type="entry name" value="Methyltransf_11"/>
</dbReference>
<comment type="caution">
    <text evidence="3">The sequence shown here is derived from an EMBL/GenBank/DDBJ whole genome shotgun (WGS) entry which is preliminary data.</text>
</comment>
<dbReference type="Gene3D" id="3.40.50.150">
    <property type="entry name" value="Vaccinia Virus protein VP39"/>
    <property type="match status" value="1"/>
</dbReference>
<dbReference type="InterPro" id="IPR027625">
    <property type="entry name" value="OvoA_Cterm"/>
</dbReference>
<evidence type="ECO:0000313" key="2">
    <source>
        <dbReference type="EMBL" id="CAF0972864.1"/>
    </source>
</evidence>
<dbReference type="PANTHER" id="PTHR45445:SF2">
    <property type="entry name" value="METHYLTRANSFERASE TYPE 11 DOMAIN-CONTAINING PROTEIN"/>
    <property type="match status" value="1"/>
</dbReference>
<gene>
    <name evidence="2" type="ORF">OVA965_LOCUS13191</name>
    <name evidence="3" type="ORF">TMI583_LOCUS13194</name>
</gene>
<evidence type="ECO:0000313" key="3">
    <source>
        <dbReference type="EMBL" id="CAF3744130.1"/>
    </source>
</evidence>
<sequence>MSASENIYEQDKLVQQYLLFHYGKPNELFEWSSVIDGITSSNSLNFPVQTAELAIKHFKLPKDNAPTRVLDIGCAVGRSSFELSVKFDQVLGIDYSQKFIDAALKLKQHSQIKYDFQVEGDIRQKTIAHVPEYAKKDRVQFEHGDACNLPLKDLGQFDCVHAANLICRLPTPKKFLTDVKQILKKDGILVITSPYSWFETFTPKSEWLGGYDEINGFDGLKQILLPGFDLIDEKNLPFLIRETRRKHELNISHATVWRNK</sequence>
<dbReference type="Proteomes" id="UP000677228">
    <property type="component" value="Unassembled WGS sequence"/>
</dbReference>
<dbReference type="InterPro" id="IPR029063">
    <property type="entry name" value="SAM-dependent_MTases_sf"/>
</dbReference>
<evidence type="ECO:0000259" key="1">
    <source>
        <dbReference type="Pfam" id="PF08241"/>
    </source>
</evidence>
<dbReference type="CDD" id="cd02440">
    <property type="entry name" value="AdoMet_MTases"/>
    <property type="match status" value="1"/>
</dbReference>
<dbReference type="SUPFAM" id="SSF53335">
    <property type="entry name" value="S-adenosyl-L-methionine-dependent methyltransferases"/>
    <property type="match status" value="1"/>
</dbReference>
<feature type="domain" description="Methyltransferase type 11" evidence="1">
    <location>
        <begin position="70"/>
        <end position="191"/>
    </location>
</feature>
<proteinExistence type="predicted"/>
<name>A0A8S2IF16_9BILA</name>
<organism evidence="3 4">
    <name type="scientific">Didymodactylos carnosus</name>
    <dbReference type="NCBI Taxonomy" id="1234261"/>
    <lineage>
        <taxon>Eukaryota</taxon>
        <taxon>Metazoa</taxon>
        <taxon>Spiralia</taxon>
        <taxon>Gnathifera</taxon>
        <taxon>Rotifera</taxon>
        <taxon>Eurotatoria</taxon>
        <taxon>Bdelloidea</taxon>
        <taxon>Philodinida</taxon>
        <taxon>Philodinidae</taxon>
        <taxon>Didymodactylos</taxon>
    </lineage>
</organism>
<dbReference type="NCBIfam" id="TIGR04345">
    <property type="entry name" value="ovoA_Cterm"/>
    <property type="match status" value="1"/>
</dbReference>
<dbReference type="Pfam" id="PF08241">
    <property type="entry name" value="Methyltransf_11"/>
    <property type="match status" value="1"/>
</dbReference>
<dbReference type="PANTHER" id="PTHR45445">
    <property type="match status" value="1"/>
</dbReference>
<reference evidence="3" key="1">
    <citation type="submission" date="2021-02" db="EMBL/GenBank/DDBJ databases">
        <authorList>
            <person name="Nowell W R."/>
        </authorList>
    </citation>
    <scope>NUCLEOTIDE SEQUENCE</scope>
</reference>